<keyword evidence="5" id="KW-0812">Transmembrane</keyword>
<evidence type="ECO:0000256" key="7">
    <source>
        <dbReference type="ARBA" id="ARBA00023136"/>
    </source>
</evidence>
<dbReference type="InterPro" id="IPR018084">
    <property type="entry name" value="Hok/gef_toxin_CS"/>
</dbReference>
<dbReference type="PROSITE" id="PS00556">
    <property type="entry name" value="HOK_GEF"/>
    <property type="match status" value="1"/>
</dbReference>
<dbReference type="EMBL" id="CABEEZ010000153">
    <property type="protein sequence ID" value="VTR58658.1"/>
    <property type="molecule type" value="Genomic_DNA"/>
</dbReference>
<dbReference type="GeneID" id="43521243"/>
<reference evidence="10 12" key="1">
    <citation type="submission" date="2018-12" db="EMBL/GenBank/DDBJ databases">
        <authorList>
            <consortium name="Pathogen Informatics"/>
        </authorList>
    </citation>
    <scope>NUCLEOTIDE SEQUENCE [LARGE SCALE GENOMIC DNA]</scope>
    <source>
        <strain evidence="11">NCTC12965</strain>
        <strain evidence="10 12">NCTC13193</strain>
    </source>
</reference>
<evidence type="ECO:0000256" key="6">
    <source>
        <dbReference type="ARBA" id="ARBA00022989"/>
    </source>
</evidence>
<evidence type="ECO:0000256" key="8">
    <source>
        <dbReference type="RuleBase" id="RU221113"/>
    </source>
</evidence>
<sequence length="50" mass="5639">MPQKLLVLCLIVICVTLIAVIWITRDSLCELRVRQGTTEIAAILSCLKQR</sequence>
<keyword evidence="4" id="KW-1277">Toxin-antitoxin system</keyword>
<dbReference type="AlphaFoldDB" id="A0A3S4X2U9"/>
<evidence type="ECO:0000313" key="11">
    <source>
        <dbReference type="EMBL" id="VTR58658.1"/>
    </source>
</evidence>
<dbReference type="Proteomes" id="UP000270487">
    <property type="component" value="Chromosome"/>
</dbReference>
<dbReference type="PRINTS" id="PR00281">
    <property type="entry name" value="HOKGEFTOXIC"/>
</dbReference>
<protein>
    <submittedName>
        <fullName evidence="10">Small toxic polypeptide</fullName>
    </submittedName>
</protein>
<proteinExistence type="inferred from homology"/>
<evidence type="ECO:0000256" key="5">
    <source>
        <dbReference type="ARBA" id="ARBA00022692"/>
    </source>
</evidence>
<evidence type="ECO:0000256" key="1">
    <source>
        <dbReference type="ARBA" id="ARBA00004377"/>
    </source>
</evidence>
<dbReference type="InterPro" id="IPR000021">
    <property type="entry name" value="Hok/gef_toxin"/>
</dbReference>
<evidence type="ECO:0000256" key="3">
    <source>
        <dbReference type="ARBA" id="ARBA00022519"/>
    </source>
</evidence>
<gene>
    <name evidence="10" type="primary">hokA_2</name>
    <name evidence="11" type="synonym">hokA</name>
    <name evidence="9" type="synonym">hokA_1</name>
    <name evidence="11" type="ORF">NCTC12965_07770</name>
    <name evidence="9" type="ORF">NCTC13193_02811</name>
    <name evidence="10" type="ORF">NCTC13193_02813</name>
</gene>
<organism evidence="10 12">
    <name type="scientific">Serratia fonticola</name>
    <dbReference type="NCBI Taxonomy" id="47917"/>
    <lineage>
        <taxon>Bacteria</taxon>
        <taxon>Pseudomonadati</taxon>
        <taxon>Pseudomonadota</taxon>
        <taxon>Gammaproteobacteria</taxon>
        <taxon>Enterobacterales</taxon>
        <taxon>Yersiniaceae</taxon>
        <taxon>Serratia</taxon>
    </lineage>
</organism>
<dbReference type="GO" id="GO:0005886">
    <property type="term" value="C:plasma membrane"/>
    <property type="evidence" value="ECO:0007669"/>
    <property type="project" value="UniProtKB-SubCell"/>
</dbReference>
<keyword evidence="6" id="KW-1133">Transmembrane helix</keyword>
<comment type="subcellular location">
    <subcellularLocation>
        <location evidence="1 8">Cell inner membrane</location>
        <topology evidence="1 8">Single-pass membrane protein</topology>
    </subcellularLocation>
</comment>
<evidence type="ECO:0000313" key="12">
    <source>
        <dbReference type="Proteomes" id="UP000270487"/>
    </source>
</evidence>
<dbReference type="Pfam" id="PF01848">
    <property type="entry name" value="HOK_GEF"/>
    <property type="match status" value="1"/>
</dbReference>
<keyword evidence="2" id="KW-1003">Cell membrane</keyword>
<name>A0A3S4X2U9_SERFO</name>
<dbReference type="RefSeq" id="WP_080660769.1">
    <property type="nucleotide sequence ID" value="NZ_CAMFLQ010000014.1"/>
</dbReference>
<dbReference type="EMBL" id="LR134492">
    <property type="protein sequence ID" value="VEI69875.1"/>
    <property type="molecule type" value="Genomic_DNA"/>
</dbReference>
<comment type="similarity">
    <text evidence="8">Belongs to the hok/gef family.</text>
</comment>
<accession>A0A3S4X2U9</accession>
<keyword evidence="7" id="KW-0472">Membrane</keyword>
<evidence type="ECO:0000313" key="10">
    <source>
        <dbReference type="EMBL" id="VEI69878.1"/>
    </source>
</evidence>
<evidence type="ECO:0000313" key="9">
    <source>
        <dbReference type="EMBL" id="VEI69875.1"/>
    </source>
</evidence>
<dbReference type="EMBL" id="LR134492">
    <property type="protein sequence ID" value="VEI69878.1"/>
    <property type="molecule type" value="Genomic_DNA"/>
</dbReference>
<evidence type="ECO:0000256" key="2">
    <source>
        <dbReference type="ARBA" id="ARBA00022475"/>
    </source>
</evidence>
<evidence type="ECO:0000256" key="4">
    <source>
        <dbReference type="ARBA" id="ARBA00022649"/>
    </source>
</evidence>
<keyword evidence="3" id="KW-0997">Cell inner membrane</keyword>